<dbReference type="OrthoDB" id="312874at2759"/>
<dbReference type="PANTHER" id="PTHR38248:SF2">
    <property type="entry name" value="FUNK1 11"/>
    <property type="match status" value="1"/>
</dbReference>
<feature type="compositionally biased region" description="Basic and acidic residues" evidence="1">
    <location>
        <begin position="1"/>
        <end position="10"/>
    </location>
</feature>
<gene>
    <name evidence="3" type="ORF">D9757_010560</name>
</gene>
<feature type="compositionally biased region" description="Basic and acidic residues" evidence="1">
    <location>
        <begin position="25"/>
        <end position="40"/>
    </location>
</feature>
<dbReference type="Gene3D" id="1.10.510.10">
    <property type="entry name" value="Transferase(Phosphotransferase) domain 1"/>
    <property type="match status" value="1"/>
</dbReference>
<comment type="caution">
    <text evidence="3">The sequence shown here is derived from an EMBL/GenBank/DDBJ whole genome shotgun (WGS) entry which is preliminary data.</text>
</comment>
<organism evidence="3 4">
    <name type="scientific">Collybiopsis confluens</name>
    <dbReference type="NCBI Taxonomy" id="2823264"/>
    <lineage>
        <taxon>Eukaryota</taxon>
        <taxon>Fungi</taxon>
        <taxon>Dikarya</taxon>
        <taxon>Basidiomycota</taxon>
        <taxon>Agaricomycotina</taxon>
        <taxon>Agaricomycetes</taxon>
        <taxon>Agaricomycetidae</taxon>
        <taxon>Agaricales</taxon>
        <taxon>Marasmiineae</taxon>
        <taxon>Omphalotaceae</taxon>
        <taxon>Collybiopsis</taxon>
    </lineage>
</organism>
<accession>A0A8H5GXP7</accession>
<dbReference type="AlphaFoldDB" id="A0A8H5GXP7"/>
<sequence length="745" mass="84275">MVDDSHDSHADIAPVLTPPQSQPELDAHPISKETPYKLRTTDSSAFRDGNLEQRRKIVIEDLNGMIPEVEVDWLFNHVLPDPIQGFDPVAVVKRLQESGAITANGWQALPQDPKADRRHEDELYAQLGSVFNAVIEATNSLHPNHTQHFSLIMLPKRPPSSERASKAQPDASFYLAHLAKALKTEPKTAVYSWYNSASPGEFKKDLESSVTKRNENVSKIVKGLQFIMSVDPCRRFSFGWTMQNRDLRIWFACRGVVLVTKPVDVFTNPDRLVRFFASMAFSSPTALGWDPSIQHLPDSSPARQYVITVNGQKFTTVKNLADYSADSLEFVLKDVWMDTDRLPEHDVQENLLNDVKEKRGPQAYKALLDHMLTPHVFERLKIGGMDDTTLCMMNNQNLSTFSVFDLVIPTFVDPKSRSLHPSDSISQSYLSGTSECTSVQIQSGDPPEPIIRSKYHYRIVFKEYGTDLYSEMSLHTVFKTLSDLVTALDIIHQSGWVHRDISCGNVYWLHDPAEGLSRGILGDFEYAKRCDDGIEHEKRTGTSEFMAYEAAIRAFDHSSITTALCSDGTLPVIAAFAHNPLHDLESVWWLLVYILFHRDDKAQVASNPEVRNRNAHTLFKTDPKNPIRKQFMKNPAHIDLRNTGVASSFEPVVRATQRLALQLLLGYGEAEKEYTKIDLEKCLIHGQFLPWFTDERILEAIKNIELAPAVRASVDGKRKADENDVLDKREPKRSKDLSDTPLRLI</sequence>
<dbReference type="SUPFAM" id="SSF56112">
    <property type="entry name" value="Protein kinase-like (PK-like)"/>
    <property type="match status" value="1"/>
</dbReference>
<dbReference type="PANTHER" id="PTHR38248">
    <property type="entry name" value="FUNK1 6"/>
    <property type="match status" value="1"/>
</dbReference>
<proteinExistence type="predicted"/>
<name>A0A8H5GXP7_9AGAR</name>
<evidence type="ECO:0000313" key="3">
    <source>
        <dbReference type="EMBL" id="KAF5373216.1"/>
    </source>
</evidence>
<evidence type="ECO:0000259" key="2">
    <source>
        <dbReference type="Pfam" id="PF17667"/>
    </source>
</evidence>
<dbReference type="InterPro" id="IPR011009">
    <property type="entry name" value="Kinase-like_dom_sf"/>
</dbReference>
<dbReference type="Pfam" id="PF17667">
    <property type="entry name" value="Pkinase_fungal"/>
    <property type="match status" value="1"/>
</dbReference>
<feature type="region of interest" description="Disordered" evidence="1">
    <location>
        <begin position="718"/>
        <end position="745"/>
    </location>
</feature>
<reference evidence="3 4" key="1">
    <citation type="journal article" date="2020" name="ISME J.">
        <title>Uncovering the hidden diversity of litter-decomposition mechanisms in mushroom-forming fungi.</title>
        <authorList>
            <person name="Floudas D."/>
            <person name="Bentzer J."/>
            <person name="Ahren D."/>
            <person name="Johansson T."/>
            <person name="Persson P."/>
            <person name="Tunlid A."/>
        </authorList>
    </citation>
    <scope>NUCLEOTIDE SEQUENCE [LARGE SCALE GENOMIC DNA]</scope>
    <source>
        <strain evidence="3 4">CBS 406.79</strain>
    </source>
</reference>
<feature type="domain" description="Fungal-type protein kinase" evidence="2">
    <location>
        <begin position="183"/>
        <end position="594"/>
    </location>
</feature>
<dbReference type="InterPro" id="IPR040976">
    <property type="entry name" value="Pkinase_fungal"/>
</dbReference>
<keyword evidence="4" id="KW-1185">Reference proteome</keyword>
<evidence type="ECO:0000256" key="1">
    <source>
        <dbReference type="SAM" id="MobiDB-lite"/>
    </source>
</evidence>
<feature type="region of interest" description="Disordered" evidence="1">
    <location>
        <begin position="1"/>
        <end position="45"/>
    </location>
</feature>
<evidence type="ECO:0000313" key="4">
    <source>
        <dbReference type="Proteomes" id="UP000518752"/>
    </source>
</evidence>
<feature type="compositionally biased region" description="Basic and acidic residues" evidence="1">
    <location>
        <begin position="718"/>
        <end position="738"/>
    </location>
</feature>
<dbReference type="EMBL" id="JAACJN010000107">
    <property type="protein sequence ID" value="KAF5373216.1"/>
    <property type="molecule type" value="Genomic_DNA"/>
</dbReference>
<protein>
    <recommendedName>
        <fullName evidence="2">Fungal-type protein kinase domain-containing protein</fullName>
    </recommendedName>
</protein>
<dbReference type="Proteomes" id="UP000518752">
    <property type="component" value="Unassembled WGS sequence"/>
</dbReference>